<dbReference type="Pfam" id="PF00571">
    <property type="entry name" value="CBS"/>
    <property type="match status" value="1"/>
</dbReference>
<comment type="subcellular location">
    <subcellularLocation>
        <location evidence="1">Membrane</location>
        <topology evidence="1">Multi-pass membrane protein</topology>
    </subcellularLocation>
</comment>
<feature type="transmembrane region" description="Helical" evidence="10">
    <location>
        <begin position="252"/>
        <end position="270"/>
    </location>
</feature>
<evidence type="ECO:0000256" key="9">
    <source>
        <dbReference type="ARBA" id="ARBA00023303"/>
    </source>
</evidence>
<dbReference type="GO" id="GO:0034707">
    <property type="term" value="C:chloride channel complex"/>
    <property type="evidence" value="ECO:0007669"/>
    <property type="project" value="UniProtKB-KW"/>
</dbReference>
<dbReference type="InterPro" id="IPR046342">
    <property type="entry name" value="CBS_dom_sf"/>
</dbReference>
<dbReference type="SUPFAM" id="SSF54631">
    <property type="entry name" value="CBS-domain pair"/>
    <property type="match status" value="1"/>
</dbReference>
<dbReference type="InterPro" id="IPR000644">
    <property type="entry name" value="CBS_dom"/>
</dbReference>
<feature type="transmembrane region" description="Helical" evidence="10">
    <location>
        <begin position="216"/>
        <end position="240"/>
    </location>
</feature>
<feature type="transmembrane region" description="Helical" evidence="10">
    <location>
        <begin position="50"/>
        <end position="69"/>
    </location>
</feature>
<keyword evidence="9" id="KW-0407">Ion channel</keyword>
<keyword evidence="3 10" id="KW-0812">Transmembrane</keyword>
<dbReference type="InterPro" id="IPR014743">
    <property type="entry name" value="Cl-channel_core"/>
</dbReference>
<feature type="transmembrane region" description="Helical" evidence="10">
    <location>
        <begin position="322"/>
        <end position="341"/>
    </location>
</feature>
<dbReference type="CDD" id="cd02205">
    <property type="entry name" value="CBS_pair_SF"/>
    <property type="match status" value="1"/>
</dbReference>
<feature type="transmembrane region" description="Helical" evidence="10">
    <location>
        <begin position="290"/>
        <end position="310"/>
    </location>
</feature>
<evidence type="ECO:0000256" key="3">
    <source>
        <dbReference type="ARBA" id="ARBA00022692"/>
    </source>
</evidence>
<dbReference type="PANTHER" id="PTHR43427">
    <property type="entry name" value="CHLORIDE CHANNEL PROTEIN CLC-E"/>
    <property type="match status" value="1"/>
</dbReference>
<dbReference type="Gene3D" id="1.10.3080.10">
    <property type="entry name" value="Clc chloride channel"/>
    <property type="match status" value="1"/>
</dbReference>
<feature type="transmembrane region" description="Helical" evidence="10">
    <location>
        <begin position="90"/>
        <end position="112"/>
    </location>
</feature>
<dbReference type="Gene3D" id="3.10.580.10">
    <property type="entry name" value="CBS-domain"/>
    <property type="match status" value="1"/>
</dbReference>
<keyword evidence="5" id="KW-0406">Ion transport</keyword>
<evidence type="ECO:0000256" key="5">
    <source>
        <dbReference type="ARBA" id="ARBA00023065"/>
    </source>
</evidence>
<feature type="domain" description="CBS" evidence="11">
    <location>
        <begin position="512"/>
        <end position="572"/>
    </location>
</feature>
<organism evidence="12">
    <name type="scientific">mine drainage metagenome</name>
    <dbReference type="NCBI Taxonomy" id="410659"/>
    <lineage>
        <taxon>unclassified sequences</taxon>
        <taxon>metagenomes</taxon>
        <taxon>ecological metagenomes</taxon>
    </lineage>
</organism>
<evidence type="ECO:0000313" key="12">
    <source>
        <dbReference type="EMBL" id="CBI06988.1"/>
    </source>
</evidence>
<gene>
    <name evidence="12" type="ORF">CARN6_0293</name>
</gene>
<dbReference type="EMBL" id="CABQ01000049">
    <property type="protein sequence ID" value="CBI06988.1"/>
    <property type="molecule type" value="Genomic_DNA"/>
</dbReference>
<evidence type="ECO:0000256" key="4">
    <source>
        <dbReference type="ARBA" id="ARBA00022989"/>
    </source>
</evidence>
<proteinExistence type="predicted"/>
<feature type="transmembrane region" description="Helical" evidence="10">
    <location>
        <begin position="347"/>
        <end position="367"/>
    </location>
</feature>
<comment type="caution">
    <text evidence="12">The sequence shown here is derived from an EMBL/GenBank/DDBJ whole genome shotgun (WGS) entry which is preliminary data.</text>
</comment>
<feature type="transmembrane region" description="Helical" evidence="10">
    <location>
        <begin position="9"/>
        <end position="30"/>
    </location>
</feature>
<evidence type="ECO:0000256" key="1">
    <source>
        <dbReference type="ARBA" id="ARBA00004141"/>
    </source>
</evidence>
<keyword evidence="7" id="KW-0869">Chloride channel</keyword>
<feature type="transmembrane region" description="Helical" evidence="10">
    <location>
        <begin position="142"/>
        <end position="167"/>
    </location>
</feature>
<dbReference type="GO" id="GO:0005254">
    <property type="term" value="F:chloride channel activity"/>
    <property type="evidence" value="ECO:0007669"/>
    <property type="project" value="UniProtKB-KW"/>
</dbReference>
<protein>
    <submittedName>
        <fullName evidence="12">Cl-channel, voltage gated</fullName>
    </submittedName>
</protein>
<reference evidence="12" key="1">
    <citation type="submission" date="2009-10" db="EMBL/GenBank/DDBJ databases">
        <title>Diversity of trophic interactions inside an arsenic-rich microbial ecosystem.</title>
        <authorList>
            <person name="Bertin P.N."/>
            <person name="Heinrich-Salmeron A."/>
            <person name="Pelletier E."/>
            <person name="Goulhen-Chollet F."/>
            <person name="Arsene-Ploetze F."/>
            <person name="Gallien S."/>
            <person name="Calteau A."/>
            <person name="Vallenet D."/>
            <person name="Casiot C."/>
            <person name="Chane-Woon-Ming B."/>
            <person name="Giloteaux L."/>
            <person name="Barakat M."/>
            <person name="Bonnefoy V."/>
            <person name="Bruneel O."/>
            <person name="Chandler M."/>
            <person name="Cleiss J."/>
            <person name="Duran R."/>
            <person name="Elbaz-Poulichet F."/>
            <person name="Fonknechten N."/>
            <person name="Lauga B."/>
            <person name="Mornico D."/>
            <person name="Ortet P."/>
            <person name="Schaeffer C."/>
            <person name="Siguier P."/>
            <person name="Alexander Thil Smith A."/>
            <person name="Van Dorsselaer A."/>
            <person name="Weissenbach J."/>
            <person name="Medigue C."/>
            <person name="Le Paslier D."/>
        </authorList>
    </citation>
    <scope>NUCLEOTIDE SEQUENCE</scope>
</reference>
<feature type="transmembrane region" description="Helical" evidence="10">
    <location>
        <begin position="174"/>
        <end position="196"/>
    </location>
</feature>
<dbReference type="AlphaFoldDB" id="E6QIC3"/>
<keyword evidence="4 10" id="KW-1133">Transmembrane helix</keyword>
<keyword evidence="8" id="KW-0868">Chloride</keyword>
<dbReference type="Pfam" id="PF00654">
    <property type="entry name" value="Voltage_CLC"/>
    <property type="match status" value="1"/>
</dbReference>
<evidence type="ECO:0000256" key="8">
    <source>
        <dbReference type="ARBA" id="ARBA00023214"/>
    </source>
</evidence>
<sequence length="574" mass="61548">MLAQREDQVFLLLSLVIGALVGLVVVAMIVLTERLGLRLYPVGSEAWRRVLIPIGGSLILGFLLVRFFPFARGSSIPQTKAALFARGGYISLRTIIVKFFCTAGSLACGIPLGPEGPSAQIGAGVASVLGRRLGLPPERVKALLPVGAAAAIAAAFNTPMAAVLFALEEIMGDLNAPILGSVVLASATSWIVLRLVLGNNPLFHVPRYSLIHSSEFAIYAVLGIVGGVVSAAFTRFLLFLRVQFLALPKRTVWWHPVVGGVVAGLMGWALPQSLGIGYSYIGDALNNSMALKIMLLLVLMKFFSITISYASGNVGGILGPTLFLGAMVGGSVGSIAHLLFPTHTATAGAYALVGMGALFAGIIRAPMTSVVMIFELTRDYEVIVPLMIANLLSLFISTWLQKMPIYEGLAHLDGIHLPDANLRKQKENITLVETVVRPHAETLDAELTVAMALEHVQSSRFRIWPVVRESSLRESSLRESMSSNASLVGVITRDAMQLAVEAGQSEAKLYSLIPSHEFPHVHPDHPLYVALERMSHSGLNMLPVLRRDDANHLDGIVTMRDVLAAYGVNDSSAL</sequence>
<evidence type="ECO:0000259" key="11">
    <source>
        <dbReference type="PROSITE" id="PS51371"/>
    </source>
</evidence>
<evidence type="ECO:0000256" key="7">
    <source>
        <dbReference type="ARBA" id="ARBA00023173"/>
    </source>
</evidence>
<dbReference type="InterPro" id="IPR001807">
    <property type="entry name" value="ClC"/>
</dbReference>
<feature type="transmembrane region" description="Helical" evidence="10">
    <location>
        <begin position="379"/>
        <end position="400"/>
    </location>
</feature>
<keyword evidence="2" id="KW-0813">Transport</keyword>
<keyword evidence="6 10" id="KW-0472">Membrane</keyword>
<dbReference type="CDD" id="cd00400">
    <property type="entry name" value="Voltage_gated_ClC"/>
    <property type="match status" value="1"/>
</dbReference>
<dbReference type="PROSITE" id="PS51371">
    <property type="entry name" value="CBS"/>
    <property type="match status" value="1"/>
</dbReference>
<accession>E6QIC3</accession>
<dbReference type="PRINTS" id="PR00762">
    <property type="entry name" value="CLCHANNEL"/>
</dbReference>
<name>E6QIC3_9ZZZZ</name>
<dbReference type="InterPro" id="IPR050368">
    <property type="entry name" value="ClC-type_chloride_channel"/>
</dbReference>
<dbReference type="PANTHER" id="PTHR43427:SF6">
    <property type="entry name" value="CHLORIDE CHANNEL PROTEIN CLC-E"/>
    <property type="match status" value="1"/>
</dbReference>
<evidence type="ECO:0000256" key="2">
    <source>
        <dbReference type="ARBA" id="ARBA00022448"/>
    </source>
</evidence>
<evidence type="ECO:0000256" key="6">
    <source>
        <dbReference type="ARBA" id="ARBA00023136"/>
    </source>
</evidence>
<evidence type="ECO:0000256" key="10">
    <source>
        <dbReference type="SAM" id="Phobius"/>
    </source>
</evidence>
<dbReference type="SUPFAM" id="SSF81340">
    <property type="entry name" value="Clc chloride channel"/>
    <property type="match status" value="1"/>
</dbReference>